<dbReference type="PANTHER" id="PTHR43805">
    <property type="entry name" value="GLYCEROPHOSPHORYL DIESTER PHOSPHODIESTERASE"/>
    <property type="match status" value="1"/>
</dbReference>
<sequence>MAHRGFTSFKYPMNTMAAFREAVQLGFRYIETDVRATRDGVAVVLHDRRLDDRCGVRGAVDELDWREVSTADLGAGESIPTLEDLLTTYPDIRVNIDIKVGSAVEPTVDVIERMKVHDRVLVTSFSERRRRRALRLLSRRVASAAGTGALLAVLAARTPRDQGYAWRLMHDSDCLQLPSRLGAVPVITAALVRTAHEMGRQVHAWTVDDPEEMAALFDIGVDGIITDRADLLRRVLVSRGHWQQH</sequence>
<reference evidence="2 3" key="1">
    <citation type="submission" date="2016-06" db="EMBL/GenBank/DDBJ databases">
        <authorList>
            <person name="Kjaerup R.B."/>
            <person name="Dalgaard T.S."/>
            <person name="Juul-Madsen H.R."/>
        </authorList>
    </citation>
    <scope>NUCLEOTIDE SEQUENCE [LARGE SCALE GENOMIC DNA]</scope>
    <source>
        <strain evidence="2 3">1245752.6</strain>
    </source>
</reference>
<evidence type="ECO:0000259" key="1">
    <source>
        <dbReference type="PROSITE" id="PS51704"/>
    </source>
</evidence>
<dbReference type="PANTHER" id="PTHR43805:SF1">
    <property type="entry name" value="GP-PDE DOMAIN-CONTAINING PROTEIN"/>
    <property type="match status" value="1"/>
</dbReference>
<dbReference type="GO" id="GO:0008081">
    <property type="term" value="F:phosphoric diester hydrolase activity"/>
    <property type="evidence" value="ECO:0007669"/>
    <property type="project" value="InterPro"/>
</dbReference>
<dbReference type="PROSITE" id="PS51704">
    <property type="entry name" value="GP_PDE"/>
    <property type="match status" value="1"/>
</dbReference>
<dbReference type="PROSITE" id="PS50007">
    <property type="entry name" value="PIPLC_X_DOMAIN"/>
    <property type="match status" value="1"/>
</dbReference>
<name>A0A1A6BIP9_MYCGO</name>
<dbReference type="SUPFAM" id="SSF51695">
    <property type="entry name" value="PLC-like phosphodiesterases"/>
    <property type="match status" value="1"/>
</dbReference>
<dbReference type="EMBL" id="MAEM01000214">
    <property type="protein sequence ID" value="OBS02205.1"/>
    <property type="molecule type" value="Genomic_DNA"/>
</dbReference>
<dbReference type="AlphaFoldDB" id="A0A1A6BIP9"/>
<protein>
    <submittedName>
        <fullName evidence="2">Glycerophosphodiester phosphodiesterase</fullName>
    </submittedName>
</protein>
<proteinExistence type="predicted"/>
<evidence type="ECO:0000313" key="3">
    <source>
        <dbReference type="Proteomes" id="UP000093757"/>
    </source>
</evidence>
<dbReference type="InterPro" id="IPR030395">
    <property type="entry name" value="GP_PDE_dom"/>
</dbReference>
<evidence type="ECO:0000313" key="2">
    <source>
        <dbReference type="EMBL" id="OBS02205.1"/>
    </source>
</evidence>
<dbReference type="Pfam" id="PF03009">
    <property type="entry name" value="GDPD"/>
    <property type="match status" value="1"/>
</dbReference>
<dbReference type="OrthoDB" id="384721at2"/>
<dbReference type="GO" id="GO:0006629">
    <property type="term" value="P:lipid metabolic process"/>
    <property type="evidence" value="ECO:0007669"/>
    <property type="project" value="InterPro"/>
</dbReference>
<comment type="caution">
    <text evidence="2">The sequence shown here is derived from an EMBL/GenBank/DDBJ whole genome shotgun (WGS) entry which is preliminary data.</text>
</comment>
<dbReference type="Gene3D" id="3.20.20.190">
    <property type="entry name" value="Phosphatidylinositol (PI) phosphodiesterase"/>
    <property type="match status" value="1"/>
</dbReference>
<gene>
    <name evidence="2" type="ORF">A9W98_16205</name>
</gene>
<accession>A0A1A6BIP9</accession>
<organism evidence="2 3">
    <name type="scientific">Mycobacterium gordonae</name>
    <dbReference type="NCBI Taxonomy" id="1778"/>
    <lineage>
        <taxon>Bacteria</taxon>
        <taxon>Bacillati</taxon>
        <taxon>Actinomycetota</taxon>
        <taxon>Actinomycetes</taxon>
        <taxon>Mycobacteriales</taxon>
        <taxon>Mycobacteriaceae</taxon>
        <taxon>Mycobacterium</taxon>
    </lineage>
</organism>
<dbReference type="InterPro" id="IPR017946">
    <property type="entry name" value="PLC-like_Pdiesterase_TIM-brl"/>
</dbReference>
<dbReference type="Proteomes" id="UP000093757">
    <property type="component" value="Unassembled WGS sequence"/>
</dbReference>
<feature type="domain" description="GP-PDE" evidence="1">
    <location>
        <begin position="1"/>
        <end position="236"/>
    </location>
</feature>